<keyword evidence="1" id="KW-1133">Transmembrane helix</keyword>
<comment type="caution">
    <text evidence="2">The sequence shown here is derived from an EMBL/GenBank/DDBJ whole genome shotgun (WGS) entry which is preliminary data.</text>
</comment>
<evidence type="ECO:0000313" key="3">
    <source>
        <dbReference type="Proteomes" id="UP000276133"/>
    </source>
</evidence>
<keyword evidence="1" id="KW-0812">Transmembrane</keyword>
<organism evidence="2 3">
    <name type="scientific">Brachionus plicatilis</name>
    <name type="common">Marine rotifer</name>
    <name type="synonym">Brachionus muelleri</name>
    <dbReference type="NCBI Taxonomy" id="10195"/>
    <lineage>
        <taxon>Eukaryota</taxon>
        <taxon>Metazoa</taxon>
        <taxon>Spiralia</taxon>
        <taxon>Gnathifera</taxon>
        <taxon>Rotifera</taxon>
        <taxon>Eurotatoria</taxon>
        <taxon>Monogononta</taxon>
        <taxon>Pseudotrocha</taxon>
        <taxon>Ploima</taxon>
        <taxon>Brachionidae</taxon>
        <taxon>Brachionus</taxon>
    </lineage>
</organism>
<evidence type="ECO:0000256" key="1">
    <source>
        <dbReference type="SAM" id="Phobius"/>
    </source>
</evidence>
<name>A0A3M7R9R1_BRAPC</name>
<evidence type="ECO:0000313" key="2">
    <source>
        <dbReference type="EMBL" id="RNA19988.1"/>
    </source>
</evidence>
<protein>
    <submittedName>
        <fullName evidence="2">Uncharacterized protein</fullName>
    </submittedName>
</protein>
<keyword evidence="3" id="KW-1185">Reference proteome</keyword>
<feature type="transmembrane region" description="Helical" evidence="1">
    <location>
        <begin position="30"/>
        <end position="47"/>
    </location>
</feature>
<gene>
    <name evidence="2" type="ORF">BpHYR1_051529</name>
</gene>
<accession>A0A3M7R9R1</accession>
<dbReference type="EMBL" id="REGN01003934">
    <property type="protein sequence ID" value="RNA19988.1"/>
    <property type="molecule type" value="Genomic_DNA"/>
</dbReference>
<proteinExistence type="predicted"/>
<dbReference type="Proteomes" id="UP000276133">
    <property type="component" value="Unassembled WGS sequence"/>
</dbReference>
<reference evidence="2 3" key="1">
    <citation type="journal article" date="2018" name="Sci. Rep.">
        <title>Genomic signatures of local adaptation to the degree of environmental predictability in rotifers.</title>
        <authorList>
            <person name="Franch-Gras L."/>
            <person name="Hahn C."/>
            <person name="Garcia-Roger E.M."/>
            <person name="Carmona M.J."/>
            <person name="Serra M."/>
            <person name="Gomez A."/>
        </authorList>
    </citation>
    <scope>NUCLEOTIDE SEQUENCE [LARGE SCALE GENOMIC DNA]</scope>
    <source>
        <strain evidence="2">HYR1</strain>
    </source>
</reference>
<dbReference type="AlphaFoldDB" id="A0A3M7R9R1"/>
<sequence>MNLIELEFKREFLKLYQKTNYYVSKFDCNFNLSYLILINIIIVWKDITKSPKISRKDFTFDFCNKIRFQLAKLIC</sequence>
<keyword evidence="1" id="KW-0472">Membrane</keyword>